<evidence type="ECO:0000313" key="5">
    <source>
        <dbReference type="Proteomes" id="UP000218887"/>
    </source>
</evidence>
<proteinExistence type="inferred from homology"/>
<evidence type="ECO:0000259" key="3">
    <source>
        <dbReference type="Pfam" id="PF01408"/>
    </source>
</evidence>
<protein>
    <submittedName>
        <fullName evidence="4">Oxidoreductase</fullName>
    </submittedName>
</protein>
<feature type="domain" description="Gfo/Idh/MocA-like oxidoreductase N-terminal" evidence="3">
    <location>
        <begin position="61"/>
        <end position="132"/>
    </location>
</feature>
<dbReference type="OrthoDB" id="128220at2"/>
<organism evidence="4 5">
    <name type="scientific">Virgibacillus profundi</name>
    <dbReference type="NCBI Taxonomy" id="2024555"/>
    <lineage>
        <taxon>Bacteria</taxon>
        <taxon>Bacillati</taxon>
        <taxon>Bacillota</taxon>
        <taxon>Bacilli</taxon>
        <taxon>Bacillales</taxon>
        <taxon>Bacillaceae</taxon>
        <taxon>Virgibacillus</taxon>
    </lineage>
</organism>
<evidence type="ECO:0000256" key="1">
    <source>
        <dbReference type="ARBA" id="ARBA00010928"/>
    </source>
</evidence>
<dbReference type="GO" id="GO:0016491">
    <property type="term" value="F:oxidoreductase activity"/>
    <property type="evidence" value="ECO:0007669"/>
    <property type="project" value="UniProtKB-KW"/>
</dbReference>
<dbReference type="GO" id="GO:0000166">
    <property type="term" value="F:nucleotide binding"/>
    <property type="evidence" value="ECO:0007669"/>
    <property type="project" value="InterPro"/>
</dbReference>
<sequence>MDYFRIGMIGLDTSHVVAFTKLLNDSNNQHHVPGGKVIVAFPGGSDDMELSFSRVDGFTNELRDNYEVEIVDSPEEVAEKCDAIFLESVDGRIHLQQFKRIVSYKKPVFIDKPFTTSLKEAKEMLRLAKEFDTPLMSCSAVRFAVGLSSALEKFEGKNIIGMDCYGPLQIETNHGLFWYGIHTAEMLYRAFGKGCKKVTVTKNEDHDIILGEWKDGRIGTLRGNRKGNKYFGSIIHSDDQTEFVDASSGEKPFYAALLEEIIHFLNTGKPAIDIEETVEITRFLEAANESRSSGKTVLL</sequence>
<dbReference type="Pfam" id="PF01408">
    <property type="entry name" value="GFO_IDH_MocA"/>
    <property type="match status" value="1"/>
</dbReference>
<dbReference type="PANTHER" id="PTHR43708">
    <property type="entry name" value="CONSERVED EXPRESSED OXIDOREDUCTASE (EUROFUNG)"/>
    <property type="match status" value="1"/>
</dbReference>
<dbReference type="PANTHER" id="PTHR43708:SF5">
    <property type="entry name" value="CONSERVED EXPRESSED OXIDOREDUCTASE (EUROFUNG)-RELATED"/>
    <property type="match status" value="1"/>
</dbReference>
<comment type="similarity">
    <text evidence="1">Belongs to the Gfo/Idh/MocA family.</text>
</comment>
<dbReference type="EMBL" id="NPOA01000001">
    <property type="protein sequence ID" value="PAV31252.1"/>
    <property type="molecule type" value="Genomic_DNA"/>
</dbReference>
<dbReference type="Proteomes" id="UP000218887">
    <property type="component" value="Unassembled WGS sequence"/>
</dbReference>
<dbReference type="SUPFAM" id="SSF51735">
    <property type="entry name" value="NAD(P)-binding Rossmann-fold domains"/>
    <property type="match status" value="1"/>
</dbReference>
<dbReference type="InterPro" id="IPR036291">
    <property type="entry name" value="NAD(P)-bd_dom_sf"/>
</dbReference>
<keyword evidence="5" id="KW-1185">Reference proteome</keyword>
<evidence type="ECO:0000256" key="2">
    <source>
        <dbReference type="ARBA" id="ARBA00023002"/>
    </source>
</evidence>
<evidence type="ECO:0000313" key="4">
    <source>
        <dbReference type="EMBL" id="PAV31252.1"/>
    </source>
</evidence>
<name>A0A2A2II85_9BACI</name>
<accession>A0A2A2II85</accession>
<dbReference type="Gene3D" id="3.30.360.10">
    <property type="entry name" value="Dihydrodipicolinate Reductase, domain 2"/>
    <property type="match status" value="1"/>
</dbReference>
<dbReference type="InterPro" id="IPR051317">
    <property type="entry name" value="Gfo/Idh/MocA_oxidoreduct"/>
</dbReference>
<comment type="caution">
    <text evidence="4">The sequence shown here is derived from an EMBL/GenBank/DDBJ whole genome shotgun (WGS) entry which is preliminary data.</text>
</comment>
<dbReference type="InterPro" id="IPR000683">
    <property type="entry name" value="Gfo/Idh/MocA-like_OxRdtase_N"/>
</dbReference>
<dbReference type="RefSeq" id="WP_095653623.1">
    <property type="nucleotide sequence ID" value="NZ_NPOA01000001.1"/>
</dbReference>
<gene>
    <name evidence="4" type="ORF">CIL05_00945</name>
</gene>
<keyword evidence="2" id="KW-0560">Oxidoreductase</keyword>
<reference evidence="4 5" key="1">
    <citation type="submission" date="2017-08" db="EMBL/GenBank/DDBJ databases">
        <title>Virgibacillus indicus sp. nov. and Virgibacillus profoundi sp. nov, two moderately halophilic bacteria isolated from marine sediment by using the Microfluidic Streak Plate.</title>
        <authorList>
            <person name="Xu B."/>
            <person name="Hu B."/>
            <person name="Wang J."/>
            <person name="Zhu Y."/>
            <person name="Huang L."/>
            <person name="Du W."/>
            <person name="Huang Y."/>
        </authorList>
    </citation>
    <scope>NUCLEOTIDE SEQUENCE [LARGE SCALE GENOMIC DNA]</scope>
    <source>
        <strain evidence="4 5">IO3-P3-H5</strain>
    </source>
</reference>
<dbReference type="AlphaFoldDB" id="A0A2A2II85"/>
<dbReference type="Gene3D" id="3.40.50.720">
    <property type="entry name" value="NAD(P)-binding Rossmann-like Domain"/>
    <property type="match status" value="1"/>
</dbReference>